<feature type="region of interest" description="Disordered" evidence="1">
    <location>
        <begin position="592"/>
        <end position="625"/>
    </location>
</feature>
<name>A0A976IJY2_BRELC</name>
<dbReference type="OrthoDB" id="118550at2759"/>
<evidence type="ECO:0000313" key="4">
    <source>
        <dbReference type="Proteomes" id="UP000294530"/>
    </source>
</evidence>
<dbReference type="PROSITE" id="PS50090">
    <property type="entry name" value="MYB_LIKE"/>
    <property type="match status" value="1"/>
</dbReference>
<feature type="compositionally biased region" description="Polar residues" evidence="1">
    <location>
        <begin position="60"/>
        <end position="72"/>
    </location>
</feature>
<accession>A0A976IJY2</accession>
<dbReference type="EMBL" id="SHOA02000001">
    <property type="protein sequence ID" value="TDH73187.1"/>
    <property type="molecule type" value="Genomic_DNA"/>
</dbReference>
<protein>
    <recommendedName>
        <fullName evidence="2">Myb-like domain-containing protein</fullName>
    </recommendedName>
</protein>
<gene>
    <name evidence="3" type="ORF">CCR75_008409</name>
</gene>
<reference evidence="3 4" key="1">
    <citation type="journal article" date="2021" name="Genome Biol.">
        <title>AFLAP: assembly-free linkage analysis pipeline using k-mers from genome sequencing data.</title>
        <authorList>
            <person name="Fletcher K."/>
            <person name="Zhang L."/>
            <person name="Gil J."/>
            <person name="Han R."/>
            <person name="Cavanaugh K."/>
            <person name="Michelmore R."/>
        </authorList>
    </citation>
    <scope>NUCLEOTIDE SEQUENCE [LARGE SCALE GENOMIC DNA]</scope>
    <source>
        <strain evidence="3 4">SF5</strain>
    </source>
</reference>
<feature type="region of interest" description="Disordered" evidence="1">
    <location>
        <begin position="491"/>
        <end position="510"/>
    </location>
</feature>
<dbReference type="InterPro" id="IPR001005">
    <property type="entry name" value="SANT/Myb"/>
</dbReference>
<feature type="region of interest" description="Disordered" evidence="1">
    <location>
        <begin position="59"/>
        <end position="116"/>
    </location>
</feature>
<dbReference type="GeneID" id="94352132"/>
<dbReference type="PANTHER" id="PTHR16124">
    <property type="entry name" value="MIS18-BINDING PROTEIN 1"/>
    <property type="match status" value="1"/>
</dbReference>
<evidence type="ECO:0000259" key="2">
    <source>
        <dbReference type="PROSITE" id="PS50090"/>
    </source>
</evidence>
<dbReference type="InterPro" id="IPR009057">
    <property type="entry name" value="Homeodomain-like_sf"/>
</dbReference>
<dbReference type="GO" id="GO:0000775">
    <property type="term" value="C:chromosome, centromeric region"/>
    <property type="evidence" value="ECO:0007669"/>
    <property type="project" value="TreeGrafter"/>
</dbReference>
<evidence type="ECO:0000256" key="1">
    <source>
        <dbReference type="SAM" id="MobiDB-lite"/>
    </source>
</evidence>
<organism evidence="3 4">
    <name type="scientific">Bremia lactucae</name>
    <name type="common">Lettuce downy mildew</name>
    <dbReference type="NCBI Taxonomy" id="4779"/>
    <lineage>
        <taxon>Eukaryota</taxon>
        <taxon>Sar</taxon>
        <taxon>Stramenopiles</taxon>
        <taxon>Oomycota</taxon>
        <taxon>Peronosporomycetes</taxon>
        <taxon>Peronosporales</taxon>
        <taxon>Peronosporaceae</taxon>
        <taxon>Bremia</taxon>
    </lineage>
</organism>
<dbReference type="InterPro" id="IPR039110">
    <property type="entry name" value="KNL2-like"/>
</dbReference>
<keyword evidence="4" id="KW-1185">Reference proteome</keyword>
<dbReference type="Gene3D" id="1.10.10.60">
    <property type="entry name" value="Homeodomain-like"/>
    <property type="match status" value="1"/>
</dbReference>
<dbReference type="RefSeq" id="XP_067822686.1">
    <property type="nucleotide sequence ID" value="XM_067966461.1"/>
</dbReference>
<dbReference type="SMART" id="SM00717">
    <property type="entry name" value="SANT"/>
    <property type="match status" value="1"/>
</dbReference>
<dbReference type="Proteomes" id="UP000294530">
    <property type="component" value="Unassembled WGS sequence"/>
</dbReference>
<dbReference type="CDD" id="cd00167">
    <property type="entry name" value="SANT"/>
    <property type="match status" value="1"/>
</dbReference>
<dbReference type="Pfam" id="PF09133">
    <property type="entry name" value="SANTA"/>
    <property type="match status" value="1"/>
</dbReference>
<dbReference type="SUPFAM" id="SSF46689">
    <property type="entry name" value="Homeodomain-like"/>
    <property type="match status" value="1"/>
</dbReference>
<proteinExistence type="predicted"/>
<feature type="compositionally biased region" description="Basic residues" evidence="1">
    <location>
        <begin position="87"/>
        <end position="98"/>
    </location>
</feature>
<sequence>MSSISRCASAPLRLSSRYSSVLESALISLGREDAVVNSTRKIRRKRHYEASHSRFRKLAQSFSAPAQRSQTPIDDDEDPFASMKLIKSIKKKKRKRKDKDREQRASSPAVTRSASKLNKLRKRCYAGVLEMAGHTPVTRSMARMKEKKRSSLEMIEDVEIEPEDEDHVEIQKKLVFRSPKPKMKSIKKQSRKLHQAVGTAKCDKKAVILKHWWVVWPPKREASRTRAVLEVTGRDSEKVSRYVVEKRKDSTKFMSKDGVYVVLSGKMDRDAAKSAGIPRIAIKLLEDGIPPFYFRRLLPFTQNSLETAIVTSVAIRHGAKKRITKSSLPAIDEANSRTYDNESMATMVKPKKSVPTDRNEPIVKTDIWTNEQVDALLNAKIKIPTTALNFWAQVAQFVPGKSAQDCQAKTFEHFRSPPTHRKAAKKIIKQVDSTTKSALSAKIARAGSNKFKKQVRDFVQDYEKKHVDDVFETTPSKEGLPELPEFDAIKSPELTTPSNSFADDDSDVDKETPGLLTKLTSRRRDDIDSYVLGINRQHVADGGVMVCGKARRMTSMITPVKQALTKATFAKKKAVMLAEDVGSHSLKAVISPGGTTHIRVEKDGSSSEDDDEYHSSEGEANFDIL</sequence>
<comment type="caution">
    <text evidence="3">The sequence shown here is derived from an EMBL/GenBank/DDBJ whole genome shotgun (WGS) entry which is preliminary data.</text>
</comment>
<feature type="compositionally biased region" description="Polar residues" evidence="1">
    <location>
        <begin position="105"/>
        <end position="116"/>
    </location>
</feature>
<dbReference type="AlphaFoldDB" id="A0A976IJY2"/>
<dbReference type="InterPro" id="IPR015216">
    <property type="entry name" value="SANTA"/>
</dbReference>
<feature type="domain" description="Myb-like" evidence="2">
    <location>
        <begin position="360"/>
        <end position="414"/>
    </location>
</feature>
<dbReference type="KEGG" id="blac:94352132"/>
<evidence type="ECO:0000313" key="3">
    <source>
        <dbReference type="EMBL" id="TDH73187.1"/>
    </source>
</evidence>
<dbReference type="PANTHER" id="PTHR16124:SF3">
    <property type="entry name" value="MIS18-BINDING PROTEIN 1"/>
    <property type="match status" value="1"/>
</dbReference>